<evidence type="ECO:0000256" key="3">
    <source>
        <dbReference type="ARBA" id="ARBA00011738"/>
    </source>
</evidence>
<dbReference type="PROSITE" id="PS00758">
    <property type="entry name" value="ARGE_DAPE_CPG2_1"/>
    <property type="match status" value="1"/>
</dbReference>
<dbReference type="PANTHER" id="PTHR32494">
    <property type="entry name" value="ALLANTOATE DEIMINASE-RELATED"/>
    <property type="match status" value="1"/>
</dbReference>
<comment type="subunit">
    <text evidence="3">Homodimer.</text>
</comment>
<dbReference type="CDD" id="cd03884">
    <property type="entry name" value="M20_bAS"/>
    <property type="match status" value="1"/>
</dbReference>
<dbReference type="EMBL" id="BAABEO010000023">
    <property type="protein sequence ID" value="GAA3693768.1"/>
    <property type="molecule type" value="Genomic_DNA"/>
</dbReference>
<gene>
    <name evidence="8" type="primary">hpxK</name>
    <name evidence="8" type="ORF">GCM10023081_33900</name>
</gene>
<dbReference type="SUPFAM" id="SSF53187">
    <property type="entry name" value="Zn-dependent exopeptidases"/>
    <property type="match status" value="1"/>
</dbReference>
<dbReference type="PIRSF" id="PIRSF001235">
    <property type="entry name" value="Amidase_carbamoylase"/>
    <property type="match status" value="1"/>
</dbReference>
<dbReference type="PANTHER" id="PTHR32494:SF19">
    <property type="entry name" value="ALLANTOATE DEIMINASE-RELATED"/>
    <property type="match status" value="1"/>
</dbReference>
<evidence type="ECO:0000313" key="8">
    <source>
        <dbReference type="EMBL" id="GAA3693768.1"/>
    </source>
</evidence>
<dbReference type="Pfam" id="PF07687">
    <property type="entry name" value="M20_dimer"/>
    <property type="match status" value="1"/>
</dbReference>
<dbReference type="Proteomes" id="UP001500752">
    <property type="component" value="Unassembled WGS sequence"/>
</dbReference>
<dbReference type="Gene3D" id="3.40.630.10">
    <property type="entry name" value="Zn peptidases"/>
    <property type="match status" value="1"/>
</dbReference>
<reference evidence="9" key="1">
    <citation type="journal article" date="2019" name="Int. J. Syst. Evol. Microbiol.">
        <title>The Global Catalogue of Microorganisms (GCM) 10K type strain sequencing project: providing services to taxonomists for standard genome sequencing and annotation.</title>
        <authorList>
            <consortium name="The Broad Institute Genomics Platform"/>
            <consortium name="The Broad Institute Genome Sequencing Center for Infectious Disease"/>
            <person name="Wu L."/>
            <person name="Ma J."/>
        </authorList>
    </citation>
    <scope>NUCLEOTIDE SEQUENCE [LARGE SCALE GENOMIC DNA]</scope>
    <source>
        <strain evidence="9">JCM 30742</strain>
    </source>
</reference>
<comment type="cofactor">
    <cofactor evidence="1">
        <name>Mn(2+)</name>
        <dbReference type="ChEBI" id="CHEBI:29035"/>
    </cofactor>
</comment>
<keyword evidence="5" id="KW-0378">Hydrolase</keyword>
<evidence type="ECO:0000256" key="2">
    <source>
        <dbReference type="ARBA" id="ARBA00006153"/>
    </source>
</evidence>
<dbReference type="NCBIfam" id="TIGR01879">
    <property type="entry name" value="hydantase"/>
    <property type="match status" value="1"/>
</dbReference>
<keyword evidence="9" id="KW-1185">Reference proteome</keyword>
<organism evidence="8 9">
    <name type="scientific">Arthrobacter ginkgonis</name>
    <dbReference type="NCBI Taxonomy" id="1630594"/>
    <lineage>
        <taxon>Bacteria</taxon>
        <taxon>Bacillati</taxon>
        <taxon>Actinomycetota</taxon>
        <taxon>Actinomycetes</taxon>
        <taxon>Micrococcales</taxon>
        <taxon>Micrococcaceae</taxon>
        <taxon>Arthrobacter</taxon>
    </lineage>
</organism>
<feature type="domain" description="Peptidase M20 dimerisation" evidence="7">
    <location>
        <begin position="202"/>
        <end position="296"/>
    </location>
</feature>
<dbReference type="InterPro" id="IPR011650">
    <property type="entry name" value="Peptidase_M20_dimer"/>
</dbReference>
<dbReference type="InterPro" id="IPR002933">
    <property type="entry name" value="Peptidase_M20"/>
</dbReference>
<comment type="caution">
    <text evidence="8">The sequence shown here is derived from an EMBL/GenBank/DDBJ whole genome shotgun (WGS) entry which is preliminary data.</text>
</comment>
<keyword evidence="4" id="KW-0479">Metal-binding</keyword>
<dbReference type="InterPro" id="IPR001261">
    <property type="entry name" value="ArgE/DapE_CS"/>
</dbReference>
<keyword evidence="6" id="KW-0464">Manganese</keyword>
<dbReference type="NCBIfam" id="NF006775">
    <property type="entry name" value="PRK09290.2-5"/>
    <property type="match status" value="1"/>
</dbReference>
<evidence type="ECO:0000259" key="7">
    <source>
        <dbReference type="Pfam" id="PF07687"/>
    </source>
</evidence>
<dbReference type="InterPro" id="IPR010158">
    <property type="entry name" value="Amidase_Cbmase"/>
</dbReference>
<dbReference type="Gene3D" id="3.30.70.360">
    <property type="match status" value="1"/>
</dbReference>
<dbReference type="Pfam" id="PF01546">
    <property type="entry name" value="Peptidase_M20"/>
    <property type="match status" value="1"/>
</dbReference>
<dbReference type="SUPFAM" id="SSF55031">
    <property type="entry name" value="Bacterial exopeptidase dimerisation domain"/>
    <property type="match status" value="1"/>
</dbReference>
<dbReference type="InterPro" id="IPR036264">
    <property type="entry name" value="Bact_exopeptidase_dim_dom"/>
</dbReference>
<evidence type="ECO:0000256" key="6">
    <source>
        <dbReference type="ARBA" id="ARBA00023211"/>
    </source>
</evidence>
<comment type="similarity">
    <text evidence="2">Belongs to the peptidase M20 family.</text>
</comment>
<accession>A0ABP7CNJ0</accession>
<evidence type="ECO:0000256" key="5">
    <source>
        <dbReference type="ARBA" id="ARBA00022801"/>
    </source>
</evidence>
<evidence type="ECO:0000256" key="4">
    <source>
        <dbReference type="ARBA" id="ARBA00022723"/>
    </source>
</evidence>
<evidence type="ECO:0000313" key="9">
    <source>
        <dbReference type="Proteomes" id="UP001500752"/>
    </source>
</evidence>
<protein>
    <submittedName>
        <fullName evidence="8">Allantoate amidohydrolase</fullName>
    </submittedName>
</protein>
<proteinExistence type="inferred from homology"/>
<evidence type="ECO:0000256" key="1">
    <source>
        <dbReference type="ARBA" id="ARBA00001936"/>
    </source>
</evidence>
<sequence>MARCEQLAGVSAMAGGIERTYLTPEHAAHNALAAGWMAEAGLATWQDAAGNQCGRLEGSIPGLPALLLASHLDTVPDAGKYDGILGVLIAIETAARLRTRAGELPFAIETVAFGDEEGTRFGATLLGSRALAGTWNPDWSELADRNGTGMEQAFRDFGLDPERIGEAARRPEDLAGYLEVHIEQGPYLEEAGRALAVVTSIAGARRFHLTVTGEARHAGGTPYEKRRDALIGASRAVLDIEAIARAEGAIATVGQFEAFPGAVNVVPGRAEFSLDLRARSDGLRDRVWGLILEAMQAFCSERKLGLAVREIHSAPTVPCAPRLMEAVRAGIRATGDAEPMELFSKAGHDAMAVAAVTEMAMLFVRCEDGISHAPEESVTVQDVAVALDAFEAAVLAAAGL</sequence>
<name>A0ABP7CNJ0_9MICC</name>